<dbReference type="VEuPathDB" id="FungiDB:VP01_2269g6"/>
<evidence type="ECO:0000313" key="1">
    <source>
        <dbReference type="EMBL" id="KNZ56993.1"/>
    </source>
</evidence>
<sequence length="94" mass="10180">MSKDLWIVHIFVAANNLLSIKKLPLDQKIADCLVGGSETSWAAVGDSSIYTAHEMLLNNVIGALESHKVNLDGKILNKIQSASVRVHATKQVVT</sequence>
<protein>
    <submittedName>
        <fullName evidence="1">Uncharacterized protein</fullName>
    </submittedName>
</protein>
<evidence type="ECO:0000313" key="2">
    <source>
        <dbReference type="Proteomes" id="UP000037035"/>
    </source>
</evidence>
<proteinExistence type="predicted"/>
<reference evidence="1 2" key="1">
    <citation type="submission" date="2015-08" db="EMBL/GenBank/DDBJ databases">
        <title>Next Generation Sequencing and Analysis of the Genome of Puccinia sorghi L Schw, the Causal Agent of Maize Common Rust.</title>
        <authorList>
            <person name="Rochi L."/>
            <person name="Burguener G."/>
            <person name="Darino M."/>
            <person name="Turjanski A."/>
            <person name="Kreff E."/>
            <person name="Dieguez M.J."/>
            <person name="Sacco F."/>
        </authorList>
    </citation>
    <scope>NUCLEOTIDE SEQUENCE [LARGE SCALE GENOMIC DNA]</scope>
    <source>
        <strain evidence="1 2">RO10H11247</strain>
    </source>
</reference>
<dbReference type="Proteomes" id="UP000037035">
    <property type="component" value="Unassembled WGS sequence"/>
</dbReference>
<gene>
    <name evidence="1" type="ORF">VP01_2269g6</name>
</gene>
<comment type="caution">
    <text evidence="1">The sequence shown here is derived from an EMBL/GenBank/DDBJ whole genome shotgun (WGS) entry which is preliminary data.</text>
</comment>
<dbReference type="AlphaFoldDB" id="A0A0L6V8A4"/>
<organism evidence="1 2">
    <name type="scientific">Puccinia sorghi</name>
    <dbReference type="NCBI Taxonomy" id="27349"/>
    <lineage>
        <taxon>Eukaryota</taxon>
        <taxon>Fungi</taxon>
        <taxon>Dikarya</taxon>
        <taxon>Basidiomycota</taxon>
        <taxon>Pucciniomycotina</taxon>
        <taxon>Pucciniomycetes</taxon>
        <taxon>Pucciniales</taxon>
        <taxon>Pucciniaceae</taxon>
        <taxon>Puccinia</taxon>
    </lineage>
</organism>
<name>A0A0L6V8A4_9BASI</name>
<keyword evidence="2" id="KW-1185">Reference proteome</keyword>
<accession>A0A0L6V8A4</accession>
<dbReference type="OrthoDB" id="3066634at2759"/>
<dbReference type="EMBL" id="LAVV01007135">
    <property type="protein sequence ID" value="KNZ56993.1"/>
    <property type="molecule type" value="Genomic_DNA"/>
</dbReference>